<keyword evidence="8 10" id="KW-0675">Receptor</keyword>
<evidence type="ECO:0000256" key="7">
    <source>
        <dbReference type="ARBA" id="ARBA00023136"/>
    </source>
</evidence>
<dbReference type="GeneID" id="108074314"/>
<evidence type="ECO:0000313" key="12">
    <source>
        <dbReference type="RefSeq" id="XP_017021803.1"/>
    </source>
</evidence>
<dbReference type="Pfam" id="PF02949">
    <property type="entry name" value="7tm_6"/>
    <property type="match status" value="1"/>
</dbReference>
<feature type="transmembrane region" description="Helical" evidence="10">
    <location>
        <begin position="283"/>
        <end position="302"/>
    </location>
</feature>
<feature type="transmembrane region" description="Helical" evidence="10">
    <location>
        <begin position="136"/>
        <end position="164"/>
    </location>
</feature>
<evidence type="ECO:0000256" key="5">
    <source>
        <dbReference type="ARBA" id="ARBA00022725"/>
    </source>
</evidence>
<dbReference type="GO" id="GO:0004984">
    <property type="term" value="F:olfactory receptor activity"/>
    <property type="evidence" value="ECO:0007669"/>
    <property type="project" value="InterPro"/>
</dbReference>
<keyword evidence="5 10" id="KW-0552">Olfaction</keyword>
<keyword evidence="6 10" id="KW-1133">Transmembrane helix</keyword>
<comment type="caution">
    <text evidence="10">Lacks conserved residue(s) required for the propagation of feature annotation.</text>
</comment>
<comment type="subcellular location">
    <subcellularLocation>
        <location evidence="1 10">Cell membrane</location>
        <topology evidence="1 10">Multi-pass membrane protein</topology>
    </subcellularLocation>
</comment>
<keyword evidence="9 10" id="KW-0807">Transducer</keyword>
<dbReference type="GO" id="GO:0005549">
    <property type="term" value="F:odorant binding"/>
    <property type="evidence" value="ECO:0007669"/>
    <property type="project" value="InterPro"/>
</dbReference>
<feature type="transmembrane region" description="Helical" evidence="10">
    <location>
        <begin position="48"/>
        <end position="69"/>
    </location>
</feature>
<reference evidence="12" key="2">
    <citation type="submission" date="2025-08" db="UniProtKB">
        <authorList>
            <consortium name="RefSeq"/>
        </authorList>
    </citation>
    <scope>IDENTIFICATION</scope>
    <source>
        <strain evidence="12">14028-0561.14</strain>
        <tissue evidence="12">Whole fly</tissue>
    </source>
</reference>
<dbReference type="PANTHER" id="PTHR21137:SF35">
    <property type="entry name" value="ODORANT RECEPTOR 19A-RELATED"/>
    <property type="match status" value="1"/>
</dbReference>
<dbReference type="GO" id="GO:0005886">
    <property type="term" value="C:plasma membrane"/>
    <property type="evidence" value="ECO:0007669"/>
    <property type="project" value="UniProtKB-SubCell"/>
</dbReference>
<dbReference type="OrthoDB" id="6604226at2759"/>
<feature type="transmembrane region" description="Helical" evidence="10">
    <location>
        <begin position="258"/>
        <end position="277"/>
    </location>
</feature>
<dbReference type="InterPro" id="IPR004117">
    <property type="entry name" value="7tm6_olfct_rcpt"/>
</dbReference>
<keyword evidence="7 10" id="KW-0472">Membrane</keyword>
<evidence type="ECO:0000313" key="11">
    <source>
        <dbReference type="Proteomes" id="UP001652661"/>
    </source>
</evidence>
<keyword evidence="4 10" id="KW-0812">Transmembrane</keyword>
<evidence type="ECO:0000256" key="1">
    <source>
        <dbReference type="ARBA" id="ARBA00004651"/>
    </source>
</evidence>
<proteinExistence type="inferred from homology"/>
<dbReference type="Proteomes" id="UP001652661">
    <property type="component" value="Chromosome 2L"/>
</dbReference>
<reference evidence="11" key="1">
    <citation type="submission" date="2025-05" db="UniProtKB">
        <authorList>
            <consortium name="RefSeq"/>
        </authorList>
    </citation>
    <scope>NUCLEOTIDE SEQUENCE [LARGE SCALE GENOMIC DNA]</scope>
    <source>
        <strain evidence="11">14028-0561.14</strain>
    </source>
</reference>
<protein>
    <recommendedName>
        <fullName evidence="10">Odorant receptor</fullName>
    </recommendedName>
</protein>
<dbReference type="GO" id="GO:0007165">
    <property type="term" value="P:signal transduction"/>
    <property type="evidence" value="ECO:0007669"/>
    <property type="project" value="UniProtKB-KW"/>
</dbReference>
<keyword evidence="11" id="KW-1185">Reference proteome</keyword>
<name>A0A6P4IGW0_DROKI</name>
<evidence type="ECO:0000256" key="6">
    <source>
        <dbReference type="ARBA" id="ARBA00022989"/>
    </source>
</evidence>
<comment type="similarity">
    <text evidence="10">Belongs to the insect chemoreceptor superfamily. Heteromeric odorant receptor channel (TC 1.A.69) family.</text>
</comment>
<organism evidence="11 12">
    <name type="scientific">Drosophila kikkawai</name>
    <name type="common">Fruit fly</name>
    <dbReference type="NCBI Taxonomy" id="30033"/>
    <lineage>
        <taxon>Eukaryota</taxon>
        <taxon>Metazoa</taxon>
        <taxon>Ecdysozoa</taxon>
        <taxon>Arthropoda</taxon>
        <taxon>Hexapoda</taxon>
        <taxon>Insecta</taxon>
        <taxon>Pterygota</taxon>
        <taxon>Neoptera</taxon>
        <taxon>Endopterygota</taxon>
        <taxon>Diptera</taxon>
        <taxon>Brachycera</taxon>
        <taxon>Muscomorpha</taxon>
        <taxon>Ephydroidea</taxon>
        <taxon>Drosophilidae</taxon>
        <taxon>Drosophila</taxon>
        <taxon>Sophophora</taxon>
    </lineage>
</organism>
<evidence type="ECO:0000256" key="4">
    <source>
        <dbReference type="ARBA" id="ARBA00022692"/>
    </source>
</evidence>
<accession>A0A6P4IGW0</accession>
<evidence type="ECO:0000256" key="3">
    <source>
        <dbReference type="ARBA" id="ARBA00022606"/>
    </source>
</evidence>
<evidence type="ECO:0000256" key="2">
    <source>
        <dbReference type="ARBA" id="ARBA00022475"/>
    </source>
</evidence>
<evidence type="ECO:0000256" key="8">
    <source>
        <dbReference type="ARBA" id="ARBA00023170"/>
    </source>
</evidence>
<dbReference type="AlphaFoldDB" id="A0A6P4IGW0"/>
<dbReference type="RefSeq" id="XP_017021803.1">
    <property type="nucleotide sequence ID" value="XM_017166314.1"/>
</dbReference>
<keyword evidence="2" id="KW-1003">Cell membrane</keyword>
<keyword evidence="3 10" id="KW-0716">Sensory transduction</keyword>
<gene>
    <name evidence="12" type="primary">LOC108074314</name>
</gene>
<evidence type="ECO:0000256" key="10">
    <source>
        <dbReference type="RuleBase" id="RU351113"/>
    </source>
</evidence>
<dbReference type="PANTHER" id="PTHR21137">
    <property type="entry name" value="ODORANT RECEPTOR"/>
    <property type="match status" value="1"/>
</dbReference>
<evidence type="ECO:0000256" key="9">
    <source>
        <dbReference type="ARBA" id="ARBA00023224"/>
    </source>
</evidence>
<sequence>MLSRLFSQVKEKPLSVKVQSRDAFIYLDRCMWSFGWTEPSDKKWNTLYTLWCLFTTILVLVLLPMSMVVEYVHRFRSFSANEFLSSFEILVNMYGSSIKSAIVLTGHRKIQAARLLLDKLDKRCLSNAEKTRVHRYVAICNFLFIIYSILYSHYVIINFMGYLLTGRHAWRMYIPLLNSEENFLLSNLVELVLMNTAVVMDQCTGAIASMLMARCHLTLLRDRLEKLRSDPDKNDDEHLADLTKCIQDHRLILDYVNVLRPVISGTIFVQFLLIGTVQGLSMINIMFFSSFWTGLGTFVFMFDVCLETFPFCYLCNVIVEDCQDLCNSLFQSNWMTGDRPYKSAVVYFLHNLQQPIILTAGGVFPICMQTNLSMVKLAFSVVTVIKQFNLAEKFQ</sequence>